<dbReference type="Proteomes" id="UP000504635">
    <property type="component" value="Unplaced"/>
</dbReference>
<sequence>MQEIFLFICVLGLAKYSVCEIYTPIFFNEEEVRHVREVPKEKPPCKEAALVKILADCQVISPESIVDIAITDFDSACKIVSTQTRKVEKLYKNCTASGLYMYLINGLLSFDEKLCKSNEFYNEYDRYDNFQSLTN</sequence>
<dbReference type="AlphaFoldDB" id="A0A6J2YVQ3"/>
<feature type="signal peptide" evidence="1">
    <location>
        <begin position="1"/>
        <end position="19"/>
    </location>
</feature>
<dbReference type="GeneID" id="115891783"/>
<dbReference type="RefSeq" id="XP_030768203.1">
    <property type="nucleotide sequence ID" value="XM_030912343.1"/>
</dbReference>
<reference evidence="3" key="1">
    <citation type="submission" date="2025-08" db="UniProtKB">
        <authorList>
            <consortium name="RefSeq"/>
        </authorList>
    </citation>
    <scope>IDENTIFICATION</scope>
    <source>
        <tissue evidence="3">Gonads</tissue>
    </source>
</reference>
<evidence type="ECO:0000256" key="1">
    <source>
        <dbReference type="SAM" id="SignalP"/>
    </source>
</evidence>
<name>A0A6J2YVQ3_SITOR</name>
<feature type="chain" id="PRO_5026939468" evidence="1">
    <location>
        <begin position="20"/>
        <end position="135"/>
    </location>
</feature>
<evidence type="ECO:0000313" key="2">
    <source>
        <dbReference type="Proteomes" id="UP000504635"/>
    </source>
</evidence>
<dbReference type="KEGG" id="soy:115891783"/>
<dbReference type="InParanoid" id="A0A6J2YVQ3"/>
<accession>A0A6J2YVQ3</accession>
<keyword evidence="2" id="KW-1185">Reference proteome</keyword>
<gene>
    <name evidence="3" type="primary">LOC115891783</name>
</gene>
<keyword evidence="1" id="KW-0732">Signal</keyword>
<organism evidence="2 3">
    <name type="scientific">Sitophilus oryzae</name>
    <name type="common">Rice weevil</name>
    <name type="synonym">Curculio oryzae</name>
    <dbReference type="NCBI Taxonomy" id="7048"/>
    <lineage>
        <taxon>Eukaryota</taxon>
        <taxon>Metazoa</taxon>
        <taxon>Ecdysozoa</taxon>
        <taxon>Arthropoda</taxon>
        <taxon>Hexapoda</taxon>
        <taxon>Insecta</taxon>
        <taxon>Pterygota</taxon>
        <taxon>Neoptera</taxon>
        <taxon>Endopterygota</taxon>
        <taxon>Coleoptera</taxon>
        <taxon>Polyphaga</taxon>
        <taxon>Cucujiformia</taxon>
        <taxon>Curculionidae</taxon>
        <taxon>Dryophthorinae</taxon>
        <taxon>Sitophilus</taxon>
    </lineage>
</organism>
<evidence type="ECO:0000313" key="3">
    <source>
        <dbReference type="RefSeq" id="XP_030768203.1"/>
    </source>
</evidence>
<protein>
    <submittedName>
        <fullName evidence="3">Uncharacterized protein LOC115891783</fullName>
    </submittedName>
</protein>
<proteinExistence type="predicted"/>
<dbReference type="OrthoDB" id="6606974at2759"/>